<name>A0AAP0MC99_9ROSI</name>
<proteinExistence type="predicted"/>
<sequence>MERGPLEGTAPFKRKHLLRHLIKKRYPLQKSLSRCACLTQETASSKFIVGTVATSVITRCNKREDRRTAVKTWIFRFTEINMGYWTREQV</sequence>
<organism evidence="1 2">
    <name type="scientific">Citrus x changshan-huyou</name>
    <dbReference type="NCBI Taxonomy" id="2935761"/>
    <lineage>
        <taxon>Eukaryota</taxon>
        <taxon>Viridiplantae</taxon>
        <taxon>Streptophyta</taxon>
        <taxon>Embryophyta</taxon>
        <taxon>Tracheophyta</taxon>
        <taxon>Spermatophyta</taxon>
        <taxon>Magnoliopsida</taxon>
        <taxon>eudicotyledons</taxon>
        <taxon>Gunneridae</taxon>
        <taxon>Pentapetalae</taxon>
        <taxon>rosids</taxon>
        <taxon>malvids</taxon>
        <taxon>Sapindales</taxon>
        <taxon>Rutaceae</taxon>
        <taxon>Aurantioideae</taxon>
        <taxon>Citrus</taxon>
    </lineage>
</organism>
<dbReference type="Proteomes" id="UP001428341">
    <property type="component" value="Unassembled WGS sequence"/>
</dbReference>
<evidence type="ECO:0000313" key="1">
    <source>
        <dbReference type="EMBL" id="KAK9201914.1"/>
    </source>
</evidence>
<keyword evidence="2" id="KW-1185">Reference proteome</keyword>
<comment type="caution">
    <text evidence="1">The sequence shown here is derived from an EMBL/GenBank/DDBJ whole genome shotgun (WGS) entry which is preliminary data.</text>
</comment>
<dbReference type="EMBL" id="JBCGBO010000005">
    <property type="protein sequence ID" value="KAK9201914.1"/>
    <property type="molecule type" value="Genomic_DNA"/>
</dbReference>
<reference evidence="1 2" key="1">
    <citation type="submission" date="2024-05" db="EMBL/GenBank/DDBJ databases">
        <title>Haplotype-resolved chromosome-level genome assembly of Huyou (Citrus changshanensis).</title>
        <authorList>
            <person name="Miao C."/>
            <person name="Chen W."/>
            <person name="Wu Y."/>
            <person name="Wang L."/>
            <person name="Zhao S."/>
            <person name="Grierson D."/>
            <person name="Xu C."/>
            <person name="Chen K."/>
        </authorList>
    </citation>
    <scope>NUCLEOTIDE SEQUENCE [LARGE SCALE GENOMIC DNA]</scope>
    <source>
        <strain evidence="1">01-14</strain>
        <tissue evidence="1">Leaf</tissue>
    </source>
</reference>
<gene>
    <name evidence="1" type="ORF">WN944_017123</name>
</gene>
<protein>
    <submittedName>
        <fullName evidence="1">Uncharacterized protein</fullName>
    </submittedName>
</protein>
<dbReference type="AlphaFoldDB" id="A0AAP0MC99"/>
<evidence type="ECO:0000313" key="2">
    <source>
        <dbReference type="Proteomes" id="UP001428341"/>
    </source>
</evidence>
<accession>A0AAP0MC99</accession>